<organism evidence="1 2">
    <name type="scientific">Phakopsora pachyrhizi</name>
    <name type="common">Asian soybean rust disease fungus</name>
    <dbReference type="NCBI Taxonomy" id="170000"/>
    <lineage>
        <taxon>Eukaryota</taxon>
        <taxon>Fungi</taxon>
        <taxon>Dikarya</taxon>
        <taxon>Basidiomycota</taxon>
        <taxon>Pucciniomycotina</taxon>
        <taxon>Pucciniomycetes</taxon>
        <taxon>Pucciniales</taxon>
        <taxon>Phakopsoraceae</taxon>
        <taxon>Phakopsora</taxon>
    </lineage>
</organism>
<dbReference type="SUPFAM" id="SSF56784">
    <property type="entry name" value="HAD-like"/>
    <property type="match status" value="1"/>
</dbReference>
<comment type="caution">
    <text evidence="1">The sequence shown here is derived from an EMBL/GenBank/DDBJ whole genome shotgun (WGS) entry which is preliminary data.</text>
</comment>
<sequence>ISPNQYLSPKPTIFICGDRVSDLLAANSADCWFVKFKGGSRNDLAKIRLVRLRSFLDVRRCSKKCC</sequence>
<dbReference type="EMBL" id="CALTRL010006063">
    <property type="protein sequence ID" value="CAH7689297.1"/>
    <property type="molecule type" value="Genomic_DNA"/>
</dbReference>
<dbReference type="AlphaFoldDB" id="A0AAV0BT54"/>
<proteinExistence type="predicted"/>
<keyword evidence="2" id="KW-1185">Reference proteome</keyword>
<evidence type="ECO:0000313" key="2">
    <source>
        <dbReference type="Proteomes" id="UP001153365"/>
    </source>
</evidence>
<evidence type="ECO:0000313" key="1">
    <source>
        <dbReference type="EMBL" id="CAH7689297.1"/>
    </source>
</evidence>
<name>A0AAV0BT54_PHAPC</name>
<dbReference type="Proteomes" id="UP001153365">
    <property type="component" value="Unassembled WGS sequence"/>
</dbReference>
<reference evidence="1" key="1">
    <citation type="submission" date="2022-06" db="EMBL/GenBank/DDBJ databases">
        <authorList>
            <consortium name="SYNGENTA / RWTH Aachen University"/>
        </authorList>
    </citation>
    <scope>NUCLEOTIDE SEQUENCE</scope>
</reference>
<protein>
    <submittedName>
        <fullName evidence="1">Uncharacterized protein</fullName>
    </submittedName>
</protein>
<feature type="non-terminal residue" evidence="1">
    <location>
        <position position="1"/>
    </location>
</feature>
<gene>
    <name evidence="1" type="ORF">PPACK8108_LOCUS24347</name>
</gene>
<dbReference type="InterPro" id="IPR036412">
    <property type="entry name" value="HAD-like_sf"/>
</dbReference>
<accession>A0AAV0BT54</accession>